<dbReference type="Gene3D" id="1.10.10.60">
    <property type="entry name" value="Homeodomain-like"/>
    <property type="match status" value="1"/>
</dbReference>
<protein>
    <submittedName>
        <fullName evidence="5">Transcriptional regulator, AraC family</fullName>
    </submittedName>
</protein>
<organism evidence="5 6">
    <name type="scientific">Hoylesella saccharolytica F0055</name>
    <dbReference type="NCBI Taxonomy" id="1127699"/>
    <lineage>
        <taxon>Bacteria</taxon>
        <taxon>Pseudomonadati</taxon>
        <taxon>Bacteroidota</taxon>
        <taxon>Bacteroidia</taxon>
        <taxon>Bacteroidales</taxon>
        <taxon>Prevotellaceae</taxon>
        <taxon>Hoylesella</taxon>
    </lineage>
</organism>
<evidence type="ECO:0000259" key="4">
    <source>
        <dbReference type="PROSITE" id="PS01124"/>
    </source>
</evidence>
<dbReference type="STRING" id="1127699.HMPREF9151_00532"/>
<dbReference type="OrthoDB" id="5492415at2"/>
<dbReference type="HOGENOM" id="CLU_135469_0_0_10"/>
<feature type="domain" description="HTH araC/xylS-type" evidence="4">
    <location>
        <begin position="27"/>
        <end position="131"/>
    </location>
</feature>
<evidence type="ECO:0000313" key="5">
    <source>
        <dbReference type="EMBL" id="EKY02943.1"/>
    </source>
</evidence>
<dbReference type="PATRIC" id="fig|1127699.3.peg.488"/>
<dbReference type="InterPro" id="IPR009057">
    <property type="entry name" value="Homeodomain-like_sf"/>
</dbReference>
<keyword evidence="1" id="KW-0805">Transcription regulation</keyword>
<dbReference type="InterPro" id="IPR020449">
    <property type="entry name" value="Tscrpt_reg_AraC-type_HTH"/>
</dbReference>
<dbReference type="PANTHER" id="PTHR43280">
    <property type="entry name" value="ARAC-FAMILY TRANSCRIPTIONAL REGULATOR"/>
    <property type="match status" value="1"/>
</dbReference>
<dbReference type="GO" id="GO:0003700">
    <property type="term" value="F:DNA-binding transcription factor activity"/>
    <property type="evidence" value="ECO:0007669"/>
    <property type="project" value="InterPro"/>
</dbReference>
<dbReference type="SUPFAM" id="SSF46689">
    <property type="entry name" value="Homeodomain-like"/>
    <property type="match status" value="1"/>
</dbReference>
<gene>
    <name evidence="5" type="ORF">HMPREF9151_00532</name>
</gene>
<dbReference type="InterPro" id="IPR018060">
    <property type="entry name" value="HTH_AraC"/>
</dbReference>
<keyword evidence="3" id="KW-0804">Transcription</keyword>
<dbReference type="GO" id="GO:0043565">
    <property type="term" value="F:sequence-specific DNA binding"/>
    <property type="evidence" value="ECO:0007669"/>
    <property type="project" value="InterPro"/>
</dbReference>
<accession>L1NHT2</accession>
<sequence length="137" mass="15623">MTHSTEKGIKKSSGIQISPKQVEILGQKILQQISVNRKFKDRNYSAKQLAQDLGTNTRYISLVIRRKFESNYTSFINKHRIQEALALLSDKNLDNLTVADIAEAVGFSTRQAFYVSFNKITGMSPKEYRESLVVKNH</sequence>
<dbReference type="PROSITE" id="PS01124">
    <property type="entry name" value="HTH_ARAC_FAMILY_2"/>
    <property type="match status" value="1"/>
</dbReference>
<keyword evidence="6" id="KW-1185">Reference proteome</keyword>
<reference evidence="5 6" key="1">
    <citation type="submission" date="2012-05" db="EMBL/GenBank/DDBJ databases">
        <authorList>
            <person name="Weinstock G."/>
            <person name="Sodergren E."/>
            <person name="Lobos E.A."/>
            <person name="Fulton L."/>
            <person name="Fulton R."/>
            <person name="Courtney L."/>
            <person name="Fronick C."/>
            <person name="O'Laughlin M."/>
            <person name="Godfrey J."/>
            <person name="Wilson R.M."/>
            <person name="Miner T."/>
            <person name="Farmer C."/>
            <person name="Delehaunty K."/>
            <person name="Cordes M."/>
            <person name="Minx P."/>
            <person name="Tomlinson C."/>
            <person name="Chen J."/>
            <person name="Wollam A."/>
            <person name="Pepin K.H."/>
            <person name="Bhonagiri V."/>
            <person name="Zhang X."/>
            <person name="Suruliraj S."/>
            <person name="Warren W."/>
            <person name="Mitreva M."/>
            <person name="Mardis E.R."/>
            <person name="Wilson R.K."/>
        </authorList>
    </citation>
    <scope>NUCLEOTIDE SEQUENCE [LARGE SCALE GENOMIC DNA]</scope>
    <source>
        <strain evidence="5 6">F0055</strain>
    </source>
</reference>
<dbReference type="PANTHER" id="PTHR43280:SF29">
    <property type="entry name" value="ARAC-FAMILY TRANSCRIPTIONAL REGULATOR"/>
    <property type="match status" value="1"/>
</dbReference>
<dbReference type="Proteomes" id="UP000010433">
    <property type="component" value="Unassembled WGS sequence"/>
</dbReference>
<dbReference type="InterPro" id="IPR018062">
    <property type="entry name" value="HTH_AraC-typ_CS"/>
</dbReference>
<proteinExistence type="predicted"/>
<name>L1NHT2_9BACT</name>
<dbReference type="PROSITE" id="PS00041">
    <property type="entry name" value="HTH_ARAC_FAMILY_1"/>
    <property type="match status" value="1"/>
</dbReference>
<evidence type="ECO:0000256" key="2">
    <source>
        <dbReference type="ARBA" id="ARBA00023125"/>
    </source>
</evidence>
<dbReference type="RefSeq" id="WP_009161701.1">
    <property type="nucleotide sequence ID" value="NZ_KB290974.1"/>
</dbReference>
<comment type="caution">
    <text evidence="5">The sequence shown here is derived from an EMBL/GenBank/DDBJ whole genome shotgun (WGS) entry which is preliminary data.</text>
</comment>
<evidence type="ECO:0000256" key="3">
    <source>
        <dbReference type="ARBA" id="ARBA00023163"/>
    </source>
</evidence>
<evidence type="ECO:0000313" key="6">
    <source>
        <dbReference type="Proteomes" id="UP000010433"/>
    </source>
</evidence>
<keyword evidence="2" id="KW-0238">DNA-binding</keyword>
<dbReference type="Pfam" id="PF12833">
    <property type="entry name" value="HTH_18"/>
    <property type="match status" value="1"/>
</dbReference>
<dbReference type="AlphaFoldDB" id="L1NHT2"/>
<dbReference type="EMBL" id="AMEP01000043">
    <property type="protein sequence ID" value="EKY02943.1"/>
    <property type="molecule type" value="Genomic_DNA"/>
</dbReference>
<evidence type="ECO:0000256" key="1">
    <source>
        <dbReference type="ARBA" id="ARBA00023015"/>
    </source>
</evidence>
<dbReference type="SMART" id="SM00342">
    <property type="entry name" value="HTH_ARAC"/>
    <property type="match status" value="1"/>
</dbReference>
<dbReference type="PRINTS" id="PR00032">
    <property type="entry name" value="HTHARAC"/>
</dbReference>